<keyword evidence="3" id="KW-0808">Transferase</keyword>
<keyword evidence="5" id="KW-0472">Membrane</keyword>
<dbReference type="SUPFAM" id="SSF54427">
    <property type="entry name" value="NTF2-like"/>
    <property type="match status" value="1"/>
</dbReference>
<evidence type="ECO:0000256" key="2">
    <source>
        <dbReference type="ARBA" id="ARBA00022553"/>
    </source>
</evidence>
<dbReference type="Gene3D" id="3.10.450.50">
    <property type="match status" value="1"/>
</dbReference>
<evidence type="ECO:0000256" key="5">
    <source>
        <dbReference type="SAM" id="Phobius"/>
    </source>
</evidence>
<dbReference type="InterPro" id="IPR011009">
    <property type="entry name" value="Kinase-like_dom_sf"/>
</dbReference>
<keyword evidence="5" id="KW-0812">Transmembrane</keyword>
<proteinExistence type="predicted"/>
<dbReference type="Pfam" id="PF08332">
    <property type="entry name" value="CaMKII_AD"/>
    <property type="match status" value="1"/>
</dbReference>
<keyword evidence="7" id="KW-1185">Reference proteome</keyword>
<dbReference type="AlphaFoldDB" id="A0A1I8HXB1"/>
<dbReference type="Pfam" id="PF00069">
    <property type="entry name" value="Pkinase"/>
    <property type="match status" value="1"/>
</dbReference>
<dbReference type="FunFam" id="3.10.450.50:FF:000009">
    <property type="entry name" value="Calcium/calmodulin-dependent protein kinase type II"/>
    <property type="match status" value="1"/>
</dbReference>
<feature type="domain" description="Protein kinase" evidence="6">
    <location>
        <begin position="1"/>
        <end position="88"/>
    </location>
</feature>
<dbReference type="SUPFAM" id="SSF56112">
    <property type="entry name" value="Protein kinase-like (PK-like)"/>
    <property type="match status" value="1"/>
</dbReference>
<keyword evidence="5" id="KW-1133">Transmembrane helix</keyword>
<evidence type="ECO:0000256" key="1">
    <source>
        <dbReference type="ARBA" id="ARBA00022527"/>
    </source>
</evidence>
<keyword evidence="1" id="KW-0723">Serine/threonine-protein kinase</keyword>
<feature type="transmembrane region" description="Helical" evidence="5">
    <location>
        <begin position="12"/>
        <end position="31"/>
    </location>
</feature>
<sequence>VLRKDAYGKPVDVWACGVILYILLVGYPPFWDEDQSRLYAQIKAGAFDYPSPEWDTVTAEAKNLINQMLNTNPAKRITAAEALKHPWICQRERIASVVHRQETVECLKKFNARRKLKGAILTTMLATRNFSTSSASKVVTAAKKASGNGIRESADSGATTIEEAEEAKAVNCFNATLTSSGTVVKSDVCAGGGGGNETRKQEIIKVTEQLLQAIASSDFDTYSKLSDPQITAFEPEAFGNLIEGLDFHKFYFDHGKNSSKAVHTSILNPTVHLLSEDSACIAYIRLTQFLDKSNNPRSRQSEETRVWCRRDSKWINVHFHRSQGVPQAEPK</sequence>
<evidence type="ECO:0000313" key="7">
    <source>
        <dbReference type="Proteomes" id="UP000095280"/>
    </source>
</evidence>
<dbReference type="GO" id="GO:0005516">
    <property type="term" value="F:calmodulin binding"/>
    <property type="evidence" value="ECO:0007669"/>
    <property type="project" value="InterPro"/>
</dbReference>
<dbReference type="Gene3D" id="6.10.140.620">
    <property type="match status" value="1"/>
</dbReference>
<evidence type="ECO:0000256" key="3">
    <source>
        <dbReference type="ARBA" id="ARBA00022679"/>
    </source>
</evidence>
<keyword evidence="4" id="KW-0418">Kinase</keyword>
<evidence type="ECO:0000259" key="6">
    <source>
        <dbReference type="PROSITE" id="PS50011"/>
    </source>
</evidence>
<dbReference type="PANTHER" id="PTHR24347">
    <property type="entry name" value="SERINE/THREONINE-PROTEIN KINASE"/>
    <property type="match status" value="1"/>
</dbReference>
<accession>A0A1I8HXB1</accession>
<dbReference type="Proteomes" id="UP000095280">
    <property type="component" value="Unplaced"/>
</dbReference>
<name>A0A1I8HXB1_9PLAT</name>
<evidence type="ECO:0000313" key="8">
    <source>
        <dbReference type="WBParaSite" id="maker-uti_cns_0008301-snap-gene-0.2-mRNA-1"/>
    </source>
</evidence>
<dbReference type="PROSITE" id="PS50011">
    <property type="entry name" value="PROTEIN_KINASE_DOM"/>
    <property type="match status" value="1"/>
</dbReference>
<reference evidence="8" key="1">
    <citation type="submission" date="2016-11" db="UniProtKB">
        <authorList>
            <consortium name="WormBaseParasite"/>
        </authorList>
    </citation>
    <scope>IDENTIFICATION</scope>
</reference>
<dbReference type="WBParaSite" id="maker-uti_cns_0008301-snap-gene-0.2-mRNA-1">
    <property type="protein sequence ID" value="maker-uti_cns_0008301-snap-gene-0.2-mRNA-1"/>
    <property type="gene ID" value="maker-uti_cns_0008301-snap-gene-0.2"/>
</dbReference>
<dbReference type="GO" id="GO:0005524">
    <property type="term" value="F:ATP binding"/>
    <property type="evidence" value="ECO:0007669"/>
    <property type="project" value="InterPro"/>
</dbReference>
<protein>
    <submittedName>
        <fullName evidence="8">Protein kinase domain-containing protein</fullName>
    </submittedName>
</protein>
<keyword evidence="2" id="KW-0597">Phosphoprotein</keyword>
<evidence type="ECO:0000256" key="4">
    <source>
        <dbReference type="ARBA" id="ARBA00022777"/>
    </source>
</evidence>
<dbReference type="InterPro" id="IPR013543">
    <property type="entry name" value="Ca/CaM-dep_prot_kinase-assoc"/>
</dbReference>
<dbReference type="Gene3D" id="1.10.510.10">
    <property type="entry name" value="Transferase(Phosphotransferase) domain 1"/>
    <property type="match status" value="1"/>
</dbReference>
<dbReference type="GO" id="GO:0004683">
    <property type="term" value="F:calcium/calmodulin-dependent protein kinase activity"/>
    <property type="evidence" value="ECO:0007669"/>
    <property type="project" value="InterPro"/>
</dbReference>
<dbReference type="InterPro" id="IPR000719">
    <property type="entry name" value="Prot_kinase_dom"/>
</dbReference>
<dbReference type="InterPro" id="IPR032710">
    <property type="entry name" value="NTF2-like_dom_sf"/>
</dbReference>
<organism evidence="7 8">
    <name type="scientific">Macrostomum lignano</name>
    <dbReference type="NCBI Taxonomy" id="282301"/>
    <lineage>
        <taxon>Eukaryota</taxon>
        <taxon>Metazoa</taxon>
        <taxon>Spiralia</taxon>
        <taxon>Lophotrochozoa</taxon>
        <taxon>Platyhelminthes</taxon>
        <taxon>Rhabditophora</taxon>
        <taxon>Macrostomorpha</taxon>
        <taxon>Macrostomida</taxon>
        <taxon>Macrostomidae</taxon>
        <taxon>Macrostomum</taxon>
    </lineage>
</organism>